<reference evidence="4" key="1">
    <citation type="journal article" date="2014" name="Int. J. Syst. Evol. Microbiol.">
        <title>Complete genome of a new Firmicutes species belonging to the dominant human colonic microbiota ('Ruminococcus bicirculans') reveals two chromosomes and a selective capacity to utilize plant glucans.</title>
        <authorList>
            <consortium name="NISC Comparative Sequencing Program"/>
            <person name="Wegmann U."/>
            <person name="Louis P."/>
            <person name="Goesmann A."/>
            <person name="Henrissat B."/>
            <person name="Duncan S.H."/>
            <person name="Flint H.J."/>
        </authorList>
    </citation>
    <scope>NUCLEOTIDE SEQUENCE</scope>
    <source>
        <strain evidence="4">CCM 4175</strain>
    </source>
</reference>
<keyword evidence="2" id="KW-0012">Acyltransferase</keyword>
<dbReference type="AlphaFoldDB" id="A0A240C0T1"/>
<dbReference type="Pfam" id="PF00583">
    <property type="entry name" value="Acetyltransf_1"/>
    <property type="match status" value="1"/>
</dbReference>
<evidence type="ECO:0000256" key="1">
    <source>
        <dbReference type="ARBA" id="ARBA00022679"/>
    </source>
</evidence>
<sequence>MIRLAEEKDRHAIAKLTYMIWKDMELEIVTRYSEEQVIAAIEDSTVNAHYRNHFSHVSVYEIEGEVAGMIIAYPGRDEQTYEAAWETLEAAQKIPLSTTTPLPIMEADMTDTYIESVATFPQFRGRGVASKLLNHLMQSEPGTIWSLNCDYDNKGAFSLYKKLGFEVKSEKKLYNHHYYYMTYVSEA</sequence>
<dbReference type="InterPro" id="IPR016181">
    <property type="entry name" value="Acyl_CoA_acyltransferase"/>
</dbReference>
<dbReference type="CDD" id="cd04301">
    <property type="entry name" value="NAT_SF"/>
    <property type="match status" value="1"/>
</dbReference>
<evidence type="ECO:0000313" key="5">
    <source>
        <dbReference type="EMBL" id="SNW01242.1"/>
    </source>
</evidence>
<dbReference type="GO" id="GO:0016747">
    <property type="term" value="F:acyltransferase activity, transferring groups other than amino-acyl groups"/>
    <property type="evidence" value="ECO:0007669"/>
    <property type="project" value="InterPro"/>
</dbReference>
<evidence type="ECO:0000256" key="2">
    <source>
        <dbReference type="ARBA" id="ARBA00023315"/>
    </source>
</evidence>
<reference evidence="5 6" key="2">
    <citation type="submission" date="2017-06" db="EMBL/GenBank/DDBJ databases">
        <authorList>
            <consortium name="Pathogen Informatics"/>
        </authorList>
    </citation>
    <scope>NUCLEOTIDE SEQUENCE [LARGE SCALE GENOMIC DNA]</scope>
    <source>
        <strain evidence="5 6">NCTC13833</strain>
    </source>
</reference>
<evidence type="ECO:0000313" key="7">
    <source>
        <dbReference type="Proteomes" id="UP000652995"/>
    </source>
</evidence>
<dbReference type="KEGG" id="smus:C7J88_00080"/>
<protein>
    <submittedName>
        <fullName evidence="4 5">Acetyltransferase</fullName>
    </submittedName>
</protein>
<feature type="domain" description="N-acetyltransferase" evidence="3">
    <location>
        <begin position="1"/>
        <end position="186"/>
    </location>
</feature>
<keyword evidence="1 5" id="KW-0808">Transferase</keyword>
<dbReference type="PANTHER" id="PTHR43420">
    <property type="entry name" value="ACETYLTRANSFERASE"/>
    <property type="match status" value="1"/>
</dbReference>
<dbReference type="InterPro" id="IPR050680">
    <property type="entry name" value="YpeA/RimI_acetyltransf"/>
</dbReference>
<dbReference type="OrthoDB" id="5319888at2"/>
<dbReference type="EMBL" id="LT906464">
    <property type="protein sequence ID" value="SNW01242.1"/>
    <property type="molecule type" value="Genomic_DNA"/>
</dbReference>
<dbReference type="InterPro" id="IPR000182">
    <property type="entry name" value="GNAT_dom"/>
</dbReference>
<evidence type="ECO:0000259" key="3">
    <source>
        <dbReference type="PROSITE" id="PS51186"/>
    </source>
</evidence>
<dbReference type="SUPFAM" id="SSF55729">
    <property type="entry name" value="Acyl-CoA N-acyltransferases (Nat)"/>
    <property type="match status" value="1"/>
</dbReference>
<evidence type="ECO:0000313" key="4">
    <source>
        <dbReference type="EMBL" id="GGA90731.1"/>
    </source>
</evidence>
<proteinExistence type="predicted"/>
<gene>
    <name evidence="4" type="ORF">GCM10007183_13650</name>
    <name evidence="5" type="ORF">SAMEA4412661_00665</name>
</gene>
<dbReference type="PROSITE" id="PS51186">
    <property type="entry name" value="GNAT"/>
    <property type="match status" value="1"/>
</dbReference>
<dbReference type="RefSeq" id="WP_095116021.1">
    <property type="nucleotide sequence ID" value="NZ_BMCB01000007.1"/>
</dbReference>
<reference evidence="4" key="4">
    <citation type="submission" date="2024-05" db="EMBL/GenBank/DDBJ databases">
        <authorList>
            <person name="Sun Q."/>
            <person name="Sedlacek I."/>
        </authorList>
    </citation>
    <scope>NUCLEOTIDE SEQUENCE</scope>
    <source>
        <strain evidence="4">CCM 4175</strain>
    </source>
</reference>
<dbReference type="Gene3D" id="3.40.630.30">
    <property type="match status" value="1"/>
</dbReference>
<dbReference type="EMBL" id="BMCB01000007">
    <property type="protein sequence ID" value="GGA90731.1"/>
    <property type="molecule type" value="Genomic_DNA"/>
</dbReference>
<name>A0A240C0T1_9STAP</name>
<keyword evidence="7" id="KW-1185">Reference proteome</keyword>
<dbReference type="Proteomes" id="UP000652995">
    <property type="component" value="Unassembled WGS sequence"/>
</dbReference>
<dbReference type="Proteomes" id="UP000243706">
    <property type="component" value="Chromosome 1"/>
</dbReference>
<reference evidence="7" key="3">
    <citation type="journal article" date="2019" name="Int. J. Syst. Evol. Microbiol.">
        <title>The Global Catalogue of Microorganisms (GCM) 10K type strain sequencing project: providing services to taxonomists for standard genome sequencing and annotation.</title>
        <authorList>
            <consortium name="The Broad Institute Genomics Platform"/>
            <consortium name="The Broad Institute Genome Sequencing Center for Infectious Disease"/>
            <person name="Wu L."/>
            <person name="Ma J."/>
        </authorList>
    </citation>
    <scope>NUCLEOTIDE SEQUENCE [LARGE SCALE GENOMIC DNA]</scope>
    <source>
        <strain evidence="7">CCM 4175</strain>
    </source>
</reference>
<evidence type="ECO:0000313" key="6">
    <source>
        <dbReference type="Proteomes" id="UP000243706"/>
    </source>
</evidence>
<accession>A0A240C0T1</accession>
<organism evidence="5 6">
    <name type="scientific">Staphylococcus muscae</name>
    <dbReference type="NCBI Taxonomy" id="1294"/>
    <lineage>
        <taxon>Bacteria</taxon>
        <taxon>Bacillati</taxon>
        <taxon>Bacillota</taxon>
        <taxon>Bacilli</taxon>
        <taxon>Bacillales</taxon>
        <taxon>Staphylococcaceae</taxon>
        <taxon>Staphylococcus</taxon>
    </lineage>
</organism>